<evidence type="ECO:0000256" key="1">
    <source>
        <dbReference type="ARBA" id="ARBA00004123"/>
    </source>
</evidence>
<gene>
    <name evidence="10" type="ORF">PNOK_0952100</name>
</gene>
<dbReference type="GO" id="GO:0005634">
    <property type="term" value="C:nucleus"/>
    <property type="evidence" value="ECO:0007669"/>
    <property type="project" value="UniProtKB-SubCell"/>
</dbReference>
<dbReference type="PROSITE" id="PS50157">
    <property type="entry name" value="ZINC_FINGER_C2H2_2"/>
    <property type="match status" value="3"/>
</dbReference>
<dbReference type="FunCoup" id="A0A286U5W2">
    <property type="interactions" value="159"/>
</dbReference>
<evidence type="ECO:0000256" key="3">
    <source>
        <dbReference type="ARBA" id="ARBA00022737"/>
    </source>
</evidence>
<dbReference type="PROSITE" id="PS00028">
    <property type="entry name" value="ZINC_FINGER_C2H2_1"/>
    <property type="match status" value="2"/>
</dbReference>
<proteinExistence type="predicted"/>
<dbReference type="InterPro" id="IPR013087">
    <property type="entry name" value="Znf_C2H2_type"/>
</dbReference>
<dbReference type="InterPro" id="IPR056436">
    <property type="entry name" value="Znf-C2H2_ZIC1-5/GLI1-3-like"/>
</dbReference>
<dbReference type="InterPro" id="IPR043359">
    <property type="entry name" value="GLI-like"/>
</dbReference>
<protein>
    <submittedName>
        <fullName evidence="10">Zinc finger protein</fullName>
    </submittedName>
</protein>
<feature type="domain" description="C2H2-type" evidence="9">
    <location>
        <begin position="63"/>
        <end position="93"/>
    </location>
</feature>
<keyword evidence="4 7" id="KW-0863">Zinc-finger</keyword>
<keyword evidence="11" id="KW-1185">Reference proteome</keyword>
<sequence length="358" mass="40150">MASNQLVGDTSPPRDHSPSPLLSPGATQPIYDSSYDVEMQSASRLGSPQVSEGHEVEVEIESVTCLWAGCGKPFNELKTLIEHMHNDHIGVNKSTYTCEWETCSRRGMQQASRFALVSHIRAHTGEKPFTCQLPECDKSFTRSDAMAKHMRQRHNISPPLPGRGGNRKRKRDEDNEARNTPNPSLPKIEGHPSAELNLNASTAWQEHEDDTNLGLPPSLENRTEYLTRGGNSLSTVSPNAPNSGSEEEDLEETLPEYLKNEKDPETGKIRGRSPAMVQYLIMKAKHRYALEQHESLLDELRVVRSEERRTREQKEEVLDDVLRSYLGVQAEFLIQQPQMPYSGSYDNPTFPGMNGDGS</sequence>
<keyword evidence="2" id="KW-0479">Metal-binding</keyword>
<dbReference type="InterPro" id="IPR036236">
    <property type="entry name" value="Znf_C2H2_sf"/>
</dbReference>
<keyword evidence="5" id="KW-0862">Zinc</keyword>
<dbReference type="EMBL" id="NBII01000011">
    <property type="protein sequence ID" value="PAV14968.1"/>
    <property type="molecule type" value="Genomic_DNA"/>
</dbReference>
<evidence type="ECO:0000256" key="2">
    <source>
        <dbReference type="ARBA" id="ARBA00022723"/>
    </source>
</evidence>
<keyword evidence="6" id="KW-0539">Nucleus</keyword>
<dbReference type="InParanoid" id="A0A286U5W2"/>
<evidence type="ECO:0000256" key="4">
    <source>
        <dbReference type="ARBA" id="ARBA00022771"/>
    </source>
</evidence>
<dbReference type="GO" id="GO:0008270">
    <property type="term" value="F:zinc ion binding"/>
    <property type="evidence" value="ECO:0007669"/>
    <property type="project" value="UniProtKB-KW"/>
</dbReference>
<dbReference type="PANTHER" id="PTHR45718">
    <property type="entry name" value="TRANSCRIPTIONAL ACTIVATOR CUBITUS INTERRUPTUS"/>
    <property type="match status" value="1"/>
</dbReference>
<evidence type="ECO:0000313" key="10">
    <source>
        <dbReference type="EMBL" id="PAV14968.1"/>
    </source>
</evidence>
<name>A0A286U5W2_9AGAM</name>
<dbReference type="Pfam" id="PF23561">
    <property type="entry name" value="zf-C2H2_15"/>
    <property type="match status" value="1"/>
</dbReference>
<dbReference type="SUPFAM" id="SSF57667">
    <property type="entry name" value="beta-beta-alpha zinc fingers"/>
    <property type="match status" value="2"/>
</dbReference>
<evidence type="ECO:0000313" key="11">
    <source>
        <dbReference type="Proteomes" id="UP000217199"/>
    </source>
</evidence>
<reference evidence="10 11" key="1">
    <citation type="journal article" date="2017" name="Mol. Ecol.">
        <title>Comparative and population genomic landscape of Phellinus noxius: A hypervariable fungus causing root rot in trees.</title>
        <authorList>
            <person name="Chung C.L."/>
            <person name="Lee T.J."/>
            <person name="Akiba M."/>
            <person name="Lee H.H."/>
            <person name="Kuo T.H."/>
            <person name="Liu D."/>
            <person name="Ke H.M."/>
            <person name="Yokoi T."/>
            <person name="Roa M.B."/>
            <person name="Lu M.J."/>
            <person name="Chang Y.Y."/>
            <person name="Ann P.J."/>
            <person name="Tsai J.N."/>
            <person name="Chen C.Y."/>
            <person name="Tzean S.S."/>
            <person name="Ota Y."/>
            <person name="Hattori T."/>
            <person name="Sahashi N."/>
            <person name="Liou R.F."/>
            <person name="Kikuchi T."/>
            <person name="Tsai I.J."/>
        </authorList>
    </citation>
    <scope>NUCLEOTIDE SEQUENCE [LARGE SCALE GENOMIC DNA]</scope>
    <source>
        <strain evidence="10 11">FFPRI411160</strain>
    </source>
</reference>
<feature type="region of interest" description="Disordered" evidence="8">
    <location>
        <begin position="339"/>
        <end position="358"/>
    </location>
</feature>
<dbReference type="AlphaFoldDB" id="A0A286U5W2"/>
<comment type="caution">
    <text evidence="10">The sequence shown here is derived from an EMBL/GenBank/DDBJ whole genome shotgun (WGS) entry which is preliminary data.</text>
</comment>
<dbReference type="STRING" id="2282107.A0A286U5W2"/>
<dbReference type="OrthoDB" id="3437960at2759"/>
<dbReference type="Proteomes" id="UP000217199">
    <property type="component" value="Unassembled WGS sequence"/>
</dbReference>
<dbReference type="GO" id="GO:0000978">
    <property type="term" value="F:RNA polymerase II cis-regulatory region sequence-specific DNA binding"/>
    <property type="evidence" value="ECO:0007669"/>
    <property type="project" value="TreeGrafter"/>
</dbReference>
<dbReference type="PANTHER" id="PTHR45718:SF4">
    <property type="entry name" value="TRANSCRIPTIONAL ACTIVATOR CUBITUS INTERRUPTUS"/>
    <property type="match status" value="1"/>
</dbReference>
<comment type="subcellular location">
    <subcellularLocation>
        <location evidence="1">Nucleus</location>
    </subcellularLocation>
</comment>
<dbReference type="Pfam" id="PF00096">
    <property type="entry name" value="zf-C2H2"/>
    <property type="match status" value="1"/>
</dbReference>
<dbReference type="Gene3D" id="3.30.160.60">
    <property type="entry name" value="Classic Zinc Finger"/>
    <property type="match status" value="3"/>
</dbReference>
<evidence type="ECO:0000256" key="5">
    <source>
        <dbReference type="ARBA" id="ARBA00022833"/>
    </source>
</evidence>
<feature type="region of interest" description="Disordered" evidence="8">
    <location>
        <begin position="1"/>
        <end position="28"/>
    </location>
</feature>
<dbReference type="InterPro" id="IPR048420">
    <property type="entry name" value="Zap1-like_Znf1"/>
</dbReference>
<feature type="domain" description="C2H2-type" evidence="9">
    <location>
        <begin position="129"/>
        <end position="159"/>
    </location>
</feature>
<organism evidence="10 11">
    <name type="scientific">Pyrrhoderma noxium</name>
    <dbReference type="NCBI Taxonomy" id="2282107"/>
    <lineage>
        <taxon>Eukaryota</taxon>
        <taxon>Fungi</taxon>
        <taxon>Dikarya</taxon>
        <taxon>Basidiomycota</taxon>
        <taxon>Agaricomycotina</taxon>
        <taxon>Agaricomycetes</taxon>
        <taxon>Hymenochaetales</taxon>
        <taxon>Hymenochaetaceae</taxon>
        <taxon>Pyrrhoderma</taxon>
    </lineage>
</organism>
<evidence type="ECO:0000256" key="7">
    <source>
        <dbReference type="PROSITE-ProRule" id="PRU00042"/>
    </source>
</evidence>
<accession>A0A286U5W2</accession>
<feature type="compositionally biased region" description="Basic and acidic residues" evidence="8">
    <location>
        <begin position="258"/>
        <end position="268"/>
    </location>
</feature>
<keyword evidence="3" id="KW-0677">Repeat</keyword>
<feature type="compositionally biased region" description="Acidic residues" evidence="8">
    <location>
        <begin position="245"/>
        <end position="254"/>
    </location>
</feature>
<evidence type="ECO:0000256" key="8">
    <source>
        <dbReference type="SAM" id="MobiDB-lite"/>
    </source>
</evidence>
<dbReference type="Pfam" id="PF21816">
    <property type="entry name" value="Zap1_zf1"/>
    <property type="match status" value="1"/>
</dbReference>
<dbReference type="SMART" id="SM00355">
    <property type="entry name" value="ZnF_C2H2"/>
    <property type="match status" value="3"/>
</dbReference>
<evidence type="ECO:0000259" key="9">
    <source>
        <dbReference type="PROSITE" id="PS50157"/>
    </source>
</evidence>
<dbReference type="FunFam" id="3.30.160.60:FF:000201">
    <property type="entry name" value="C2H2 finger domain protein (Gli3)"/>
    <property type="match status" value="1"/>
</dbReference>
<feature type="compositionally biased region" description="Polar residues" evidence="8">
    <location>
        <begin position="229"/>
        <end position="244"/>
    </location>
</feature>
<feature type="region of interest" description="Disordered" evidence="8">
    <location>
        <begin position="204"/>
        <end position="269"/>
    </location>
</feature>
<feature type="domain" description="C2H2-type" evidence="9">
    <location>
        <begin position="96"/>
        <end position="128"/>
    </location>
</feature>
<dbReference type="GO" id="GO:0000981">
    <property type="term" value="F:DNA-binding transcription factor activity, RNA polymerase II-specific"/>
    <property type="evidence" value="ECO:0007669"/>
    <property type="project" value="TreeGrafter"/>
</dbReference>
<evidence type="ECO:0000256" key="6">
    <source>
        <dbReference type="ARBA" id="ARBA00023242"/>
    </source>
</evidence>
<feature type="region of interest" description="Disordered" evidence="8">
    <location>
        <begin position="145"/>
        <end position="192"/>
    </location>
</feature>